<dbReference type="GO" id="GO:0003700">
    <property type="term" value="F:DNA-binding transcription factor activity"/>
    <property type="evidence" value="ECO:0007669"/>
    <property type="project" value="InterPro"/>
</dbReference>
<dbReference type="InterPro" id="IPR036390">
    <property type="entry name" value="WH_DNA-bd_sf"/>
</dbReference>
<dbReference type="Gene3D" id="1.20.120.530">
    <property type="entry name" value="GntR ligand-binding domain-like"/>
    <property type="match status" value="1"/>
</dbReference>
<dbReference type="InterPro" id="IPR036388">
    <property type="entry name" value="WH-like_DNA-bd_sf"/>
</dbReference>
<dbReference type="Pfam" id="PF07729">
    <property type="entry name" value="FCD"/>
    <property type="match status" value="1"/>
</dbReference>
<sequence length="234" mass="25981">MESWTAAPEDADTQMSLHETLVARLRQLMIEGPLASGQRIPEAELCRRFGVSRTPLREALKVLAAQGFVLLRPNRGAIVAPVDPAQIGPIFELKGALERLIGLTAAERVTPADLDALAALHLDLDAAVRRSAIEDYTRLNYAFHKALARISGNALLCESYETLQQKIWRYRFLVNEDFSRVAESFAEHEQIMIALRARTPLDLAARLEAHNQRTCDAMIEAARKTLADSGAPER</sequence>
<dbReference type="SUPFAM" id="SSF46785">
    <property type="entry name" value="Winged helix' DNA-binding domain"/>
    <property type="match status" value="1"/>
</dbReference>
<dbReference type="SMART" id="SM00895">
    <property type="entry name" value="FCD"/>
    <property type="match status" value="1"/>
</dbReference>
<dbReference type="Pfam" id="PF00392">
    <property type="entry name" value="GntR"/>
    <property type="match status" value="1"/>
</dbReference>
<keyword evidence="3" id="KW-0804">Transcription</keyword>
<dbReference type="GO" id="GO:0003677">
    <property type="term" value="F:DNA binding"/>
    <property type="evidence" value="ECO:0007669"/>
    <property type="project" value="UniProtKB-KW"/>
</dbReference>
<keyword evidence="2" id="KW-0238">DNA-binding</keyword>
<dbReference type="CDD" id="cd07377">
    <property type="entry name" value="WHTH_GntR"/>
    <property type="match status" value="1"/>
</dbReference>
<name>A0A1G8KW16_9RHOB</name>
<dbReference type="STRING" id="555512.SAMN04487993_1005119"/>
<organism evidence="5 6">
    <name type="scientific">Salipiger marinus</name>
    <dbReference type="NCBI Taxonomy" id="555512"/>
    <lineage>
        <taxon>Bacteria</taxon>
        <taxon>Pseudomonadati</taxon>
        <taxon>Pseudomonadota</taxon>
        <taxon>Alphaproteobacteria</taxon>
        <taxon>Rhodobacterales</taxon>
        <taxon>Roseobacteraceae</taxon>
        <taxon>Salipiger</taxon>
    </lineage>
</organism>
<accession>A0A1G8KW16</accession>
<dbReference type="PROSITE" id="PS50949">
    <property type="entry name" value="HTH_GNTR"/>
    <property type="match status" value="1"/>
</dbReference>
<feature type="domain" description="HTH gntR-type" evidence="4">
    <location>
        <begin position="15"/>
        <end position="82"/>
    </location>
</feature>
<dbReference type="PANTHER" id="PTHR43537">
    <property type="entry name" value="TRANSCRIPTIONAL REGULATOR, GNTR FAMILY"/>
    <property type="match status" value="1"/>
</dbReference>
<dbReference type="SMART" id="SM00345">
    <property type="entry name" value="HTH_GNTR"/>
    <property type="match status" value="1"/>
</dbReference>
<dbReference type="SUPFAM" id="SSF48008">
    <property type="entry name" value="GntR ligand-binding domain-like"/>
    <property type="match status" value="1"/>
</dbReference>
<evidence type="ECO:0000256" key="2">
    <source>
        <dbReference type="ARBA" id="ARBA00023125"/>
    </source>
</evidence>
<keyword evidence="1" id="KW-0805">Transcription regulation</keyword>
<dbReference type="PRINTS" id="PR00035">
    <property type="entry name" value="HTHGNTR"/>
</dbReference>
<reference evidence="5 6" key="1">
    <citation type="submission" date="2016-10" db="EMBL/GenBank/DDBJ databases">
        <authorList>
            <person name="de Groot N.N."/>
        </authorList>
    </citation>
    <scope>NUCLEOTIDE SEQUENCE [LARGE SCALE GENOMIC DNA]</scope>
    <source>
        <strain evidence="5 6">DSM 26424</strain>
    </source>
</reference>
<dbReference type="InterPro" id="IPR008920">
    <property type="entry name" value="TF_FadR/GntR_C"/>
</dbReference>
<evidence type="ECO:0000256" key="1">
    <source>
        <dbReference type="ARBA" id="ARBA00023015"/>
    </source>
</evidence>
<dbReference type="OrthoDB" id="7834120at2"/>
<protein>
    <submittedName>
        <fullName evidence="5">Transcriptional regulator, GntR family</fullName>
    </submittedName>
</protein>
<evidence type="ECO:0000313" key="5">
    <source>
        <dbReference type="EMBL" id="SDI47582.1"/>
    </source>
</evidence>
<dbReference type="Proteomes" id="UP000199093">
    <property type="component" value="Unassembled WGS sequence"/>
</dbReference>
<dbReference type="InterPro" id="IPR000524">
    <property type="entry name" value="Tscrpt_reg_HTH_GntR"/>
</dbReference>
<dbReference type="Gene3D" id="1.10.10.10">
    <property type="entry name" value="Winged helix-like DNA-binding domain superfamily/Winged helix DNA-binding domain"/>
    <property type="match status" value="1"/>
</dbReference>
<keyword evidence="6" id="KW-1185">Reference proteome</keyword>
<evidence type="ECO:0000313" key="6">
    <source>
        <dbReference type="Proteomes" id="UP000199093"/>
    </source>
</evidence>
<evidence type="ECO:0000259" key="4">
    <source>
        <dbReference type="PROSITE" id="PS50949"/>
    </source>
</evidence>
<dbReference type="AlphaFoldDB" id="A0A1G8KW16"/>
<proteinExistence type="predicted"/>
<gene>
    <name evidence="5" type="ORF">SAMN04487993_1005119</name>
</gene>
<dbReference type="PANTHER" id="PTHR43537:SF50">
    <property type="entry name" value="TRANSCRIPTIONAL REGULATORY PROTEIN"/>
    <property type="match status" value="1"/>
</dbReference>
<evidence type="ECO:0000256" key="3">
    <source>
        <dbReference type="ARBA" id="ARBA00023163"/>
    </source>
</evidence>
<dbReference type="InterPro" id="IPR011711">
    <property type="entry name" value="GntR_C"/>
</dbReference>
<dbReference type="EMBL" id="FNEJ01000005">
    <property type="protein sequence ID" value="SDI47582.1"/>
    <property type="molecule type" value="Genomic_DNA"/>
</dbReference>